<dbReference type="PANTHER" id="PTHR22911">
    <property type="entry name" value="ACYL-MALONYL CONDENSING ENZYME-RELATED"/>
    <property type="match status" value="1"/>
</dbReference>
<feature type="transmembrane region" description="Helical" evidence="1">
    <location>
        <begin position="69"/>
        <end position="90"/>
    </location>
</feature>
<feature type="transmembrane region" description="Helical" evidence="1">
    <location>
        <begin position="145"/>
        <end position="167"/>
    </location>
</feature>
<dbReference type="InterPro" id="IPR037185">
    <property type="entry name" value="EmrE-like"/>
</dbReference>
<feature type="transmembrane region" description="Helical" evidence="1">
    <location>
        <begin position="242"/>
        <end position="261"/>
    </location>
</feature>
<keyword evidence="1" id="KW-0812">Transmembrane</keyword>
<feature type="transmembrane region" description="Helical" evidence="1">
    <location>
        <begin position="39"/>
        <end position="57"/>
    </location>
</feature>
<dbReference type="STRING" id="544718.AAX25_00444"/>
<dbReference type="InterPro" id="IPR000620">
    <property type="entry name" value="EamA_dom"/>
</dbReference>
<name>A0A1C0B7K2_9BACT</name>
<dbReference type="GO" id="GO:0016020">
    <property type="term" value="C:membrane"/>
    <property type="evidence" value="ECO:0007669"/>
    <property type="project" value="InterPro"/>
</dbReference>
<organism evidence="3 4">
    <name type="scientific">Aliarcobacter thereius</name>
    <dbReference type="NCBI Taxonomy" id="544718"/>
    <lineage>
        <taxon>Bacteria</taxon>
        <taxon>Pseudomonadati</taxon>
        <taxon>Campylobacterota</taxon>
        <taxon>Epsilonproteobacteria</taxon>
        <taxon>Campylobacterales</taxon>
        <taxon>Arcobacteraceae</taxon>
        <taxon>Aliarcobacter</taxon>
    </lineage>
</organism>
<dbReference type="PANTHER" id="PTHR22911:SF137">
    <property type="entry name" value="SOLUTE CARRIER FAMILY 35 MEMBER G2-RELATED"/>
    <property type="match status" value="1"/>
</dbReference>
<evidence type="ECO:0000313" key="3">
    <source>
        <dbReference type="EMBL" id="OCL99578.1"/>
    </source>
</evidence>
<feature type="transmembrane region" description="Helical" evidence="1">
    <location>
        <begin position="179"/>
        <end position="197"/>
    </location>
</feature>
<feature type="transmembrane region" description="Helical" evidence="1">
    <location>
        <begin position="96"/>
        <end position="115"/>
    </location>
</feature>
<comment type="caution">
    <text evidence="3">The sequence shown here is derived from an EMBL/GenBank/DDBJ whole genome shotgun (WGS) entry which is preliminary data.</text>
</comment>
<feature type="domain" description="EamA" evidence="2">
    <location>
        <begin position="6"/>
        <end position="139"/>
    </location>
</feature>
<dbReference type="AlphaFoldDB" id="A0A1C0B7K2"/>
<keyword evidence="1" id="KW-1133">Transmembrane helix</keyword>
<keyword evidence="1" id="KW-0472">Membrane</keyword>
<protein>
    <submittedName>
        <fullName evidence="3">Putative inner membrane transporter YicL</fullName>
    </submittedName>
</protein>
<feature type="transmembrane region" description="Helical" evidence="1">
    <location>
        <begin position="122"/>
        <end position="139"/>
    </location>
</feature>
<dbReference type="RefSeq" id="WP_066185540.1">
    <property type="nucleotide sequence ID" value="NZ_LCUJ01000002.1"/>
</dbReference>
<evidence type="ECO:0000256" key="1">
    <source>
        <dbReference type="SAM" id="Phobius"/>
    </source>
</evidence>
<reference evidence="4" key="1">
    <citation type="submission" date="2015-05" db="EMBL/GenBank/DDBJ databases">
        <authorList>
            <person name="Rovetto F."/>
            <person name="Cocolin L."/>
            <person name="Illeghems K."/>
            <person name="Van Nieuwerburgh F."/>
            <person name="Houf K."/>
        </authorList>
    </citation>
    <scope>NUCLEOTIDE SEQUENCE [LARGE SCALE GENOMIC DNA]</scope>
    <source>
        <strain evidence="4">DU22</strain>
    </source>
</reference>
<dbReference type="PATRIC" id="fig|544718.51.peg.607"/>
<feature type="transmembrane region" description="Helical" evidence="1">
    <location>
        <begin position="7"/>
        <end position="27"/>
    </location>
</feature>
<accession>A0A1C0B7K2</accession>
<evidence type="ECO:0000313" key="4">
    <source>
        <dbReference type="Proteomes" id="UP000093281"/>
    </source>
</evidence>
<feature type="transmembrane region" description="Helical" evidence="1">
    <location>
        <begin position="267"/>
        <end position="289"/>
    </location>
</feature>
<sequence>MNLQTKGIVLAVVSAIFYGTNPLGALILFQEGLNVTSVVFYRFLFAVILLALFMKLFKKSFYVTVQQLSILAFLGILFGISAICLFSSFLYMDAGLASTILFVYPIFVAILMAIFFKEKSSIVVVLSIILSFAGVSLLFDSNSANISFFGLSLVLISSLCYAIYIVVINRYLKISSFKTTLYSMLFCTLTIFIYSFSKENSNIMPLINFNMWFYSIFLALIPTIFSLIFLVKAIELIGSTSASILGALEPLTAVFIGVFIFGESLTLKIVLAIFTILLSVILIVIKSYLERLLRLNKRV</sequence>
<proteinExistence type="predicted"/>
<gene>
    <name evidence="3" type="primary">yicL</name>
    <name evidence="3" type="ORF">AAX29_00623</name>
</gene>
<dbReference type="Proteomes" id="UP000093281">
    <property type="component" value="Unassembled WGS sequence"/>
</dbReference>
<dbReference type="Pfam" id="PF00892">
    <property type="entry name" value="EamA"/>
    <property type="match status" value="2"/>
</dbReference>
<dbReference type="OrthoDB" id="9806740at2"/>
<evidence type="ECO:0000259" key="2">
    <source>
        <dbReference type="Pfam" id="PF00892"/>
    </source>
</evidence>
<dbReference type="SUPFAM" id="SSF103481">
    <property type="entry name" value="Multidrug resistance efflux transporter EmrE"/>
    <property type="match status" value="2"/>
</dbReference>
<feature type="transmembrane region" description="Helical" evidence="1">
    <location>
        <begin position="209"/>
        <end position="230"/>
    </location>
</feature>
<feature type="domain" description="EamA" evidence="2">
    <location>
        <begin position="149"/>
        <end position="284"/>
    </location>
</feature>
<dbReference type="EMBL" id="LCUJ01000002">
    <property type="protein sequence ID" value="OCL99578.1"/>
    <property type="molecule type" value="Genomic_DNA"/>
</dbReference>